<dbReference type="EMBL" id="JAVHJO010000003">
    <property type="protein sequence ID" value="KAK6542015.1"/>
    <property type="molecule type" value="Genomic_DNA"/>
</dbReference>
<feature type="signal peptide" evidence="1">
    <location>
        <begin position="1"/>
        <end position="18"/>
    </location>
</feature>
<evidence type="ECO:0000256" key="1">
    <source>
        <dbReference type="SAM" id="SignalP"/>
    </source>
</evidence>
<protein>
    <submittedName>
        <fullName evidence="2">Uncharacterized protein</fullName>
    </submittedName>
</protein>
<feature type="chain" id="PRO_5043833061" evidence="1">
    <location>
        <begin position="19"/>
        <end position="89"/>
    </location>
</feature>
<evidence type="ECO:0000313" key="3">
    <source>
        <dbReference type="Proteomes" id="UP001365542"/>
    </source>
</evidence>
<name>A0AAV9XIR4_9PEZI</name>
<comment type="caution">
    <text evidence="2">The sequence shown here is derived from an EMBL/GenBank/DDBJ whole genome shotgun (WGS) entry which is preliminary data.</text>
</comment>
<gene>
    <name evidence="2" type="ORF">TWF694_007786</name>
</gene>
<dbReference type="AlphaFoldDB" id="A0AAV9XIR4"/>
<keyword evidence="3" id="KW-1185">Reference proteome</keyword>
<accession>A0AAV9XIR4</accession>
<organism evidence="2 3">
    <name type="scientific">Orbilia ellipsospora</name>
    <dbReference type="NCBI Taxonomy" id="2528407"/>
    <lineage>
        <taxon>Eukaryota</taxon>
        <taxon>Fungi</taxon>
        <taxon>Dikarya</taxon>
        <taxon>Ascomycota</taxon>
        <taxon>Pezizomycotina</taxon>
        <taxon>Orbiliomycetes</taxon>
        <taxon>Orbiliales</taxon>
        <taxon>Orbiliaceae</taxon>
        <taxon>Orbilia</taxon>
    </lineage>
</organism>
<dbReference type="Proteomes" id="UP001365542">
    <property type="component" value="Unassembled WGS sequence"/>
</dbReference>
<reference evidence="2 3" key="1">
    <citation type="submission" date="2019-10" db="EMBL/GenBank/DDBJ databases">
        <authorList>
            <person name="Palmer J.M."/>
        </authorList>
    </citation>
    <scope>NUCLEOTIDE SEQUENCE [LARGE SCALE GENOMIC DNA]</scope>
    <source>
        <strain evidence="2 3">TWF694</strain>
    </source>
</reference>
<evidence type="ECO:0000313" key="2">
    <source>
        <dbReference type="EMBL" id="KAK6542015.1"/>
    </source>
</evidence>
<proteinExistence type="predicted"/>
<keyword evidence="1" id="KW-0732">Signal</keyword>
<sequence length="89" mass="9276">MKTSIIISVFALVAGIIATPVLDAAIPKEVPRDLKGIEVRDAISERSLDLEKRTGECGCGQCVNGKTCCTICSLGCGGECVLWCGLACT</sequence>